<dbReference type="OrthoDB" id="4536199at2"/>
<dbReference type="EMBL" id="JACMHY010000002">
    <property type="protein sequence ID" value="MBC2864451.1"/>
    <property type="molecule type" value="Genomic_DNA"/>
</dbReference>
<dbReference type="InterPro" id="IPR000182">
    <property type="entry name" value="GNAT_dom"/>
</dbReference>
<reference evidence="2 3" key="1">
    <citation type="submission" date="2020-08" db="EMBL/GenBank/DDBJ databases">
        <title>Whole-Genome Sequence of French Clinical Streptomyces mexicanus Strain Q0842.</title>
        <authorList>
            <person name="Boxberger M."/>
            <person name="La Scola B."/>
        </authorList>
    </citation>
    <scope>NUCLEOTIDE SEQUENCE [LARGE SCALE GENOMIC DNA]</scope>
    <source>
        <strain evidence="2 3">Marseille-Q0842</strain>
    </source>
</reference>
<comment type="caution">
    <text evidence="2">The sequence shown here is derived from an EMBL/GenBank/DDBJ whole genome shotgun (WGS) entry which is preliminary data.</text>
</comment>
<keyword evidence="2" id="KW-0808">Transferase</keyword>
<proteinExistence type="predicted"/>
<feature type="domain" description="N-acetyltransferase" evidence="1">
    <location>
        <begin position="7"/>
        <end position="181"/>
    </location>
</feature>
<evidence type="ECO:0000313" key="2">
    <source>
        <dbReference type="EMBL" id="MBC2864451.1"/>
    </source>
</evidence>
<dbReference type="Proteomes" id="UP000517694">
    <property type="component" value="Unassembled WGS sequence"/>
</dbReference>
<dbReference type="RefSeq" id="WP_159672192.1">
    <property type="nucleotide sequence ID" value="NZ_JACMHY010000002.1"/>
</dbReference>
<evidence type="ECO:0000259" key="1">
    <source>
        <dbReference type="PROSITE" id="PS51186"/>
    </source>
</evidence>
<sequence length="185" mass="20413">MTTAQTISLRTFTDLAPARDDLIAVYSDVRAELLHLPNYAVPAFTERLDRHGGDPGWFAVLAYTEAGEPIGYVYGNVIESDDRWWKRIKPNPPAQYTDRPAIAVKELGVRVPWRKTGTAKRLHDTLLAAHTAQPYATLMVNPAAGDGKVQRLYESWGYWSIGVSHPSPDSPILTAMIRPTGEGAA</sequence>
<dbReference type="Gene3D" id="3.40.630.30">
    <property type="match status" value="1"/>
</dbReference>
<evidence type="ECO:0000313" key="3">
    <source>
        <dbReference type="Proteomes" id="UP000517694"/>
    </source>
</evidence>
<dbReference type="AlphaFoldDB" id="A0A7X1HWR0"/>
<keyword evidence="3" id="KW-1185">Reference proteome</keyword>
<organism evidence="2 3">
    <name type="scientific">Streptomyces mexicanus</name>
    <dbReference type="NCBI Taxonomy" id="178566"/>
    <lineage>
        <taxon>Bacteria</taxon>
        <taxon>Bacillati</taxon>
        <taxon>Actinomycetota</taxon>
        <taxon>Actinomycetes</taxon>
        <taxon>Kitasatosporales</taxon>
        <taxon>Streptomycetaceae</taxon>
        <taxon>Streptomyces</taxon>
    </lineage>
</organism>
<gene>
    <name evidence="2" type="ORF">H1R13_05395</name>
</gene>
<protein>
    <submittedName>
        <fullName evidence="2">GNAT family N-acetyltransferase</fullName>
    </submittedName>
</protein>
<dbReference type="PROSITE" id="PS51186">
    <property type="entry name" value="GNAT"/>
    <property type="match status" value="1"/>
</dbReference>
<accession>A0A7X1HWR0</accession>
<dbReference type="InterPro" id="IPR016181">
    <property type="entry name" value="Acyl_CoA_acyltransferase"/>
</dbReference>
<dbReference type="SUPFAM" id="SSF55729">
    <property type="entry name" value="Acyl-CoA N-acyltransferases (Nat)"/>
    <property type="match status" value="1"/>
</dbReference>
<dbReference type="GO" id="GO:0016747">
    <property type="term" value="F:acyltransferase activity, transferring groups other than amino-acyl groups"/>
    <property type="evidence" value="ECO:0007669"/>
    <property type="project" value="InterPro"/>
</dbReference>
<name>A0A7X1HWR0_9ACTN</name>